<comment type="caution">
    <text evidence="2">The sequence shown here is derived from an EMBL/GenBank/DDBJ whole genome shotgun (WGS) entry which is preliminary data.</text>
</comment>
<reference evidence="2 3" key="1">
    <citation type="journal article" date="2016" name="Environ. Microbiol.">
        <title>New Methyloceanibacter diversity from North Sea sediments includes methanotroph containing solely the soluble methane monooxygenase.</title>
        <authorList>
            <person name="Vekeman B."/>
            <person name="Kerckhof F.M."/>
            <person name="Cremers G."/>
            <person name="de Vos P."/>
            <person name="Vandamme P."/>
            <person name="Boon N."/>
            <person name="Op den Camp H.J."/>
            <person name="Heylen K."/>
        </authorList>
    </citation>
    <scope>NUCLEOTIDE SEQUENCE [LARGE SCALE GENOMIC DNA]</scope>
    <source>
        <strain evidence="2 3">R-67175</strain>
    </source>
</reference>
<feature type="domain" description="Phytase-like" evidence="1">
    <location>
        <begin position="76"/>
        <end position="331"/>
    </location>
</feature>
<name>A0A1E3VXI3_9HYPH</name>
<dbReference type="Proteomes" id="UP000094472">
    <property type="component" value="Unassembled WGS sequence"/>
</dbReference>
<organism evidence="2 3">
    <name type="scientific">Methyloceanibacter superfactus</name>
    <dbReference type="NCBI Taxonomy" id="1774969"/>
    <lineage>
        <taxon>Bacteria</taxon>
        <taxon>Pseudomonadati</taxon>
        <taxon>Pseudomonadota</taxon>
        <taxon>Alphaproteobacteria</taxon>
        <taxon>Hyphomicrobiales</taxon>
        <taxon>Hyphomicrobiaceae</taxon>
        <taxon>Methyloceanibacter</taxon>
    </lineage>
</organism>
<gene>
    <name evidence="2" type="ORF">AUC69_10270</name>
</gene>
<dbReference type="EMBL" id="LPWF01000023">
    <property type="protein sequence ID" value="ODR98265.1"/>
    <property type="molecule type" value="Genomic_DNA"/>
</dbReference>
<dbReference type="PIRSF" id="PIRSF031900">
    <property type="entry name" value="UCP031900"/>
    <property type="match status" value="1"/>
</dbReference>
<protein>
    <recommendedName>
        <fullName evidence="1">Phytase-like domain-containing protein</fullName>
    </recommendedName>
</protein>
<dbReference type="InterPro" id="IPR014567">
    <property type="entry name" value="UCP031900"/>
</dbReference>
<dbReference type="AlphaFoldDB" id="A0A1E3VXI3"/>
<sequence>MLVPALAGLAAISIFGLGALLVAPALADKPADALTAPITTPVTAIPITFDRDEPERTAFGKLVFRGGLNLFGKSRHFGGFSGIALDASGTTLLAVSDAGTWMRAKLDYDGRKLKALQNVVLGPILGHDGKPLKTDAERDSEGLALATGDTRQGAAFVSFEREQRIMRYPFTATRFGPPDRAVPLPKESKRMSANRGIEAVALIRAGRLKGTIVAFSERLTDRAGNLKGWLIGGRGADTITLRRLGGFDITDAAGLPDGGIVLLERRFRYSEGVKMRIRRIAATELKPGALIEGETLLEAHDNLNIDNMEAITATRSAAGETILTLMSDDNFSPLQRSLIMQFALPADKRVAAEPRRSAN</sequence>
<dbReference type="SUPFAM" id="SSF50956">
    <property type="entry name" value="Thermostable phytase (3-phytase)"/>
    <property type="match status" value="1"/>
</dbReference>
<evidence type="ECO:0000259" key="1">
    <source>
        <dbReference type="Pfam" id="PF13449"/>
    </source>
</evidence>
<accession>A0A1E3VXI3</accession>
<evidence type="ECO:0000313" key="2">
    <source>
        <dbReference type="EMBL" id="ODR98265.1"/>
    </source>
</evidence>
<dbReference type="InterPro" id="IPR027372">
    <property type="entry name" value="Phytase-like_dom"/>
</dbReference>
<evidence type="ECO:0000313" key="3">
    <source>
        <dbReference type="Proteomes" id="UP000094472"/>
    </source>
</evidence>
<dbReference type="Pfam" id="PF13449">
    <property type="entry name" value="Phytase-like"/>
    <property type="match status" value="1"/>
</dbReference>
<dbReference type="STRING" id="1774969.AUC69_10270"/>
<proteinExistence type="predicted"/>
<keyword evidence="3" id="KW-1185">Reference proteome</keyword>